<dbReference type="GO" id="GO:0008713">
    <property type="term" value="F:ADP-heptose-lipopolysaccharide heptosyltransferase activity"/>
    <property type="evidence" value="ECO:0007669"/>
    <property type="project" value="UniProtKB-EC"/>
</dbReference>
<evidence type="ECO:0000256" key="4">
    <source>
        <dbReference type="ARBA" id="ARBA00044042"/>
    </source>
</evidence>
<dbReference type="Proteomes" id="UP000035036">
    <property type="component" value="Chromosome"/>
</dbReference>
<dbReference type="PANTHER" id="PTHR30160">
    <property type="entry name" value="TETRAACYLDISACCHARIDE 4'-KINASE-RELATED"/>
    <property type="match status" value="1"/>
</dbReference>
<evidence type="ECO:0000256" key="3">
    <source>
        <dbReference type="ARBA" id="ARBA00043995"/>
    </source>
</evidence>
<dbReference type="CDD" id="cd03789">
    <property type="entry name" value="GT9_LPS_heptosyltransferase"/>
    <property type="match status" value="1"/>
</dbReference>
<dbReference type="EMBL" id="CP010311">
    <property type="protein sequence ID" value="AJF06884.1"/>
    <property type="molecule type" value="Genomic_DNA"/>
</dbReference>
<keyword evidence="7" id="KW-1185">Reference proteome</keyword>
<evidence type="ECO:0000256" key="1">
    <source>
        <dbReference type="ARBA" id="ARBA00022676"/>
    </source>
</evidence>
<organism evidence="6 7">
    <name type="scientific">Geoalkalibacter subterraneus</name>
    <dbReference type="NCBI Taxonomy" id="483547"/>
    <lineage>
        <taxon>Bacteria</taxon>
        <taxon>Pseudomonadati</taxon>
        <taxon>Thermodesulfobacteriota</taxon>
        <taxon>Desulfuromonadia</taxon>
        <taxon>Desulfuromonadales</taxon>
        <taxon>Geoalkalibacteraceae</taxon>
        <taxon>Geoalkalibacter</taxon>
    </lineage>
</organism>
<dbReference type="InterPro" id="IPR011910">
    <property type="entry name" value="RfaF"/>
</dbReference>
<dbReference type="PANTHER" id="PTHR30160:SF7">
    <property type="entry name" value="ADP-HEPTOSE--LPS HEPTOSYLTRANSFERASE 2"/>
    <property type="match status" value="1"/>
</dbReference>
<dbReference type="AlphaFoldDB" id="A0A0B5FQE6"/>
<evidence type="ECO:0000256" key="5">
    <source>
        <dbReference type="ARBA" id="ARBA00047503"/>
    </source>
</evidence>
<dbReference type="FunFam" id="3.40.50.2000:FF:000023">
    <property type="entry name" value="ADP-heptose--LPS heptosyltransferase II"/>
    <property type="match status" value="1"/>
</dbReference>
<dbReference type="SUPFAM" id="SSF53756">
    <property type="entry name" value="UDP-Glycosyltransferase/glycogen phosphorylase"/>
    <property type="match status" value="1"/>
</dbReference>
<dbReference type="InterPro" id="IPR002201">
    <property type="entry name" value="Glyco_trans_9"/>
</dbReference>
<reference evidence="6 7" key="1">
    <citation type="journal article" date="2015" name="Genome Announc.">
        <title>Genomes of Geoalkalibacter ferrihydriticus Z-0531T and Geoalkalibacter subterraneus Red1T, Two Haloalkaliphilic Metal-Reducing Deltaproteobacteria.</title>
        <authorList>
            <person name="Badalamenti J.P."/>
            <person name="Krajmalnik-Brown R."/>
            <person name="Torres C.I."/>
            <person name="Bond D.R."/>
        </authorList>
    </citation>
    <scope>NUCLEOTIDE SEQUENCE [LARGE SCALE GENOMIC DNA]</scope>
    <source>
        <strain evidence="6 7">Red1</strain>
    </source>
</reference>
<keyword evidence="1" id="KW-0328">Glycosyltransferase</keyword>
<dbReference type="HOGENOM" id="CLU_038371_0_0_7"/>
<sequence length="347" mass="38192">MGCVLKKIDPASINKIMVRMTNWVGDAVMTTPALSQVRATFPDAEIVVVANPLVAELFQYHPDCDRVLVFDKKSEHQGLGGFIKFCAQLRRERFDLAILFQNAIEAAFMAAWALIPRRAGYKTDGRGWLLNYGVPAADRKHGLHHTEYYLRMVREIGLSGGDDCLKLALTDDEKQWASQQFSGHPWVAVNPGAAYGSAKRWIPERFAAVADSLAEKHQVQIVLTGGPGEREIGADIENSMHSRPLNLIGQTSVRQMMAVLDRCRLMVTNDSGPMHVAAAFGVPIVAVFGPTDHRTTSPHAQSCRIIRSDADCAPCMLRQCPTDHRCMEAVTVNDVLTAADELLGARS</sequence>
<dbReference type="KEGG" id="gsb:GSUB_10405"/>
<dbReference type="Gene3D" id="3.40.50.2000">
    <property type="entry name" value="Glycogen Phosphorylase B"/>
    <property type="match status" value="2"/>
</dbReference>
<gene>
    <name evidence="6" type="ORF">GSUB_10405</name>
</gene>
<dbReference type="GO" id="GO:0009244">
    <property type="term" value="P:lipopolysaccharide core region biosynthetic process"/>
    <property type="evidence" value="ECO:0007669"/>
    <property type="project" value="TreeGrafter"/>
</dbReference>
<evidence type="ECO:0000256" key="2">
    <source>
        <dbReference type="ARBA" id="ARBA00022679"/>
    </source>
</evidence>
<dbReference type="InterPro" id="IPR051199">
    <property type="entry name" value="LPS_LOS_Heptosyltrfase"/>
</dbReference>
<keyword evidence="2 6" id="KW-0808">Transferase</keyword>
<dbReference type="NCBIfam" id="TIGR02195">
    <property type="entry name" value="heptsyl_trn_II"/>
    <property type="match status" value="1"/>
</dbReference>
<evidence type="ECO:0000313" key="7">
    <source>
        <dbReference type="Proteomes" id="UP000035036"/>
    </source>
</evidence>
<comment type="similarity">
    <text evidence="3">Belongs to the glycosyltransferase 9 family.</text>
</comment>
<dbReference type="EC" id="2.4.99.24" evidence="4"/>
<comment type="catalytic activity">
    <reaction evidence="5">
        <text>an L-alpha-D-Hep-(1-&gt;5)-[alpha-Kdo-(2-&gt;4)]-alpha-Kdo-(2-&gt;6)-lipid A + ADP-L-glycero-beta-D-manno-heptose = an L-alpha-D-Hep-(1-&gt;3)-L-alpha-D-Hep-(1-&gt;5)-[alpha-Kdo-(2-&gt;4)]-alpha-Kdo-(2-&gt;6)-lipid A + ADP + H(+)</text>
        <dbReference type="Rhea" id="RHEA:74071"/>
        <dbReference type="ChEBI" id="CHEBI:15378"/>
        <dbReference type="ChEBI" id="CHEBI:61506"/>
        <dbReference type="ChEBI" id="CHEBI:193068"/>
        <dbReference type="ChEBI" id="CHEBI:193069"/>
        <dbReference type="ChEBI" id="CHEBI:456216"/>
        <dbReference type="EC" id="2.4.99.24"/>
    </reaction>
</comment>
<name>A0A0B5FQE6_9BACT</name>
<evidence type="ECO:0000313" key="6">
    <source>
        <dbReference type="EMBL" id="AJF06884.1"/>
    </source>
</evidence>
<dbReference type="STRING" id="483547.GSUB_10405"/>
<protein>
    <recommendedName>
        <fullName evidence="4">lipopolysaccharide heptosyltransferase II</fullName>
        <ecNumber evidence="4">2.4.99.24</ecNumber>
    </recommendedName>
</protein>
<dbReference type="Pfam" id="PF01075">
    <property type="entry name" value="Glyco_transf_9"/>
    <property type="match status" value="1"/>
</dbReference>
<proteinExistence type="inferred from homology"/>
<dbReference type="GO" id="GO:0005829">
    <property type="term" value="C:cytosol"/>
    <property type="evidence" value="ECO:0007669"/>
    <property type="project" value="TreeGrafter"/>
</dbReference>
<accession>A0A0B5FQE6</accession>